<accession>X1ADB2</accession>
<sequence>MILKNLNLNDPKNRIDEEFILPHKILYEDKVPVCFIASGDIQLKAKKLGYDVFDGEALEQLDKTDKKEKKKFVKKYTFFITEQKLMKLVARYLARFLG</sequence>
<dbReference type="SUPFAM" id="SSF56808">
    <property type="entry name" value="Ribosomal protein L1"/>
    <property type="match status" value="1"/>
</dbReference>
<dbReference type="Gene3D" id="3.40.50.790">
    <property type="match status" value="1"/>
</dbReference>
<proteinExistence type="predicted"/>
<dbReference type="InterPro" id="IPR023674">
    <property type="entry name" value="Ribosomal_uL1-like"/>
</dbReference>
<dbReference type="EMBL" id="BART01013731">
    <property type="protein sequence ID" value="GAG80455.1"/>
    <property type="molecule type" value="Genomic_DNA"/>
</dbReference>
<gene>
    <name evidence="1" type="ORF">S01H4_27894</name>
</gene>
<protein>
    <submittedName>
        <fullName evidence="1">Uncharacterized protein</fullName>
    </submittedName>
</protein>
<reference evidence="1" key="1">
    <citation type="journal article" date="2014" name="Front. Microbiol.">
        <title>High frequency of phylogenetically diverse reductive dehalogenase-homologous genes in deep subseafloor sedimentary metagenomes.</title>
        <authorList>
            <person name="Kawai M."/>
            <person name="Futagami T."/>
            <person name="Toyoda A."/>
            <person name="Takaki Y."/>
            <person name="Nishi S."/>
            <person name="Hori S."/>
            <person name="Arai W."/>
            <person name="Tsubouchi T."/>
            <person name="Morono Y."/>
            <person name="Uchiyama I."/>
            <person name="Ito T."/>
            <person name="Fujiyama A."/>
            <person name="Inagaki F."/>
            <person name="Takami H."/>
        </authorList>
    </citation>
    <scope>NUCLEOTIDE SEQUENCE</scope>
    <source>
        <strain evidence="1">Expedition CK06-06</strain>
    </source>
</reference>
<organism evidence="1">
    <name type="scientific">marine sediment metagenome</name>
    <dbReference type="NCBI Taxonomy" id="412755"/>
    <lineage>
        <taxon>unclassified sequences</taxon>
        <taxon>metagenomes</taxon>
        <taxon>ecological metagenomes</taxon>
    </lineage>
</organism>
<feature type="non-terminal residue" evidence="1">
    <location>
        <position position="98"/>
    </location>
</feature>
<dbReference type="InterPro" id="IPR028364">
    <property type="entry name" value="Ribosomal_uL1/biogenesis"/>
</dbReference>
<dbReference type="AlphaFoldDB" id="X1ADB2"/>
<dbReference type="InterPro" id="IPR016095">
    <property type="entry name" value="Ribosomal_uL1_3-a/b-sand"/>
</dbReference>
<dbReference type="Pfam" id="PF00687">
    <property type="entry name" value="Ribosomal_L1"/>
    <property type="match status" value="1"/>
</dbReference>
<name>X1ADB2_9ZZZZ</name>
<evidence type="ECO:0000313" key="1">
    <source>
        <dbReference type="EMBL" id="GAG80455.1"/>
    </source>
</evidence>
<comment type="caution">
    <text evidence="1">The sequence shown here is derived from an EMBL/GenBank/DDBJ whole genome shotgun (WGS) entry which is preliminary data.</text>
</comment>